<dbReference type="SUPFAM" id="SSF53041">
    <property type="entry name" value="Resolvase-like"/>
    <property type="match status" value="1"/>
</dbReference>
<comment type="similarity">
    <text evidence="1">Belongs to the site-specific recombinase resolvase family.</text>
</comment>
<protein>
    <submittedName>
        <fullName evidence="3">Resolvase</fullName>
    </submittedName>
</protein>
<sequence>MKAIIYSRVSTDKDEQMTSLERQEGELMKLAKQFNFEVINCYREKASGFSLDREVLLNILDLARDSEFQCLLVQDDTRLGRGKAKMAILHQLIKYNIKVYTLSNNGEYTLTEADEMVLDIVSTVEEYQRKLHNMKIRRGMRKAVKEGYKPQKNLKNQTGGGREKKEVPIAEIVRLKNMKLTFHDIALTLRGLGFDVSKATVHRRYKEHVENTDN</sequence>
<evidence type="ECO:0000313" key="4">
    <source>
        <dbReference type="Proteomes" id="UP000076623"/>
    </source>
</evidence>
<dbReference type="Proteomes" id="UP000076623">
    <property type="component" value="Chromosome"/>
</dbReference>
<proteinExistence type="inferred from homology"/>
<evidence type="ECO:0000259" key="2">
    <source>
        <dbReference type="PROSITE" id="PS51736"/>
    </source>
</evidence>
<name>A0A160ILY0_9BACL</name>
<dbReference type="CDD" id="cd00338">
    <property type="entry name" value="Ser_Recombinase"/>
    <property type="match status" value="1"/>
</dbReference>
<gene>
    <name evidence="3" type="ORF">ABE65_009135</name>
</gene>
<keyword evidence="4" id="KW-1185">Reference proteome</keyword>
<dbReference type="InterPro" id="IPR006119">
    <property type="entry name" value="Resolv_N"/>
</dbReference>
<reference evidence="3 4" key="1">
    <citation type="submission" date="2016-04" db="EMBL/GenBank/DDBJ databases">
        <title>Complete genome sequence of Fictibacillus phosphorivorans G25-29, a strain toxic to nematodes.</title>
        <authorList>
            <person name="Zheng Z."/>
        </authorList>
    </citation>
    <scope>NUCLEOTIDE SEQUENCE [LARGE SCALE GENOMIC DNA]</scope>
    <source>
        <strain evidence="3 4">G25-29</strain>
    </source>
</reference>
<dbReference type="STRING" id="1221500.ABE65_009135"/>
<dbReference type="AlphaFoldDB" id="A0A160ILY0"/>
<dbReference type="EMBL" id="CP015378">
    <property type="protein sequence ID" value="ANC76957.1"/>
    <property type="molecule type" value="Genomic_DNA"/>
</dbReference>
<dbReference type="GO" id="GO:0003677">
    <property type="term" value="F:DNA binding"/>
    <property type="evidence" value="ECO:0007669"/>
    <property type="project" value="InterPro"/>
</dbReference>
<dbReference type="Gene3D" id="3.40.50.1390">
    <property type="entry name" value="Resolvase, N-terminal catalytic domain"/>
    <property type="match status" value="1"/>
</dbReference>
<dbReference type="InterPro" id="IPR036162">
    <property type="entry name" value="Resolvase-like_N_sf"/>
</dbReference>
<dbReference type="InterPro" id="IPR050639">
    <property type="entry name" value="SSR_resolvase"/>
</dbReference>
<feature type="domain" description="Resolvase/invertase-type recombinase catalytic" evidence="2">
    <location>
        <begin position="2"/>
        <end position="147"/>
    </location>
</feature>
<dbReference type="PANTHER" id="PTHR30461:SF26">
    <property type="entry name" value="RESOLVASE HOMOLOG YNEB"/>
    <property type="match status" value="1"/>
</dbReference>
<accession>A0A160ILY0</accession>
<dbReference type="Pfam" id="PF00239">
    <property type="entry name" value="Resolvase"/>
    <property type="match status" value="1"/>
</dbReference>
<evidence type="ECO:0000256" key="1">
    <source>
        <dbReference type="ARBA" id="ARBA00009913"/>
    </source>
</evidence>
<dbReference type="PROSITE" id="PS51736">
    <property type="entry name" value="RECOMBINASES_3"/>
    <property type="match status" value="1"/>
</dbReference>
<evidence type="ECO:0000313" key="3">
    <source>
        <dbReference type="EMBL" id="ANC76957.1"/>
    </source>
</evidence>
<dbReference type="KEGG" id="fpn:ABE65_009135"/>
<dbReference type="RefSeq" id="WP_066393887.1">
    <property type="nucleotide sequence ID" value="NZ_CP015378.1"/>
</dbReference>
<dbReference type="SMART" id="SM00857">
    <property type="entry name" value="Resolvase"/>
    <property type="match status" value="1"/>
</dbReference>
<dbReference type="GO" id="GO:0000150">
    <property type="term" value="F:DNA strand exchange activity"/>
    <property type="evidence" value="ECO:0007669"/>
    <property type="project" value="InterPro"/>
</dbReference>
<dbReference type="PANTHER" id="PTHR30461">
    <property type="entry name" value="DNA-INVERTASE FROM LAMBDOID PROPHAGE"/>
    <property type="match status" value="1"/>
</dbReference>
<organism evidence="3 4">
    <name type="scientific">Fictibacillus phosphorivorans</name>
    <dbReference type="NCBI Taxonomy" id="1221500"/>
    <lineage>
        <taxon>Bacteria</taxon>
        <taxon>Bacillati</taxon>
        <taxon>Bacillota</taxon>
        <taxon>Bacilli</taxon>
        <taxon>Bacillales</taxon>
        <taxon>Fictibacillaceae</taxon>
        <taxon>Fictibacillus</taxon>
    </lineage>
</organism>